<accession>A0A4P8XH23</accession>
<dbReference type="GO" id="GO:0008168">
    <property type="term" value="F:methyltransferase activity"/>
    <property type="evidence" value="ECO:0007669"/>
    <property type="project" value="UniProtKB-KW"/>
</dbReference>
<dbReference type="EMBL" id="CP040396">
    <property type="protein sequence ID" value="QCT01802.1"/>
    <property type="molecule type" value="Genomic_DNA"/>
</dbReference>
<dbReference type="CDD" id="cd02440">
    <property type="entry name" value="AdoMet_MTases"/>
    <property type="match status" value="1"/>
</dbReference>
<reference evidence="3 4" key="1">
    <citation type="submission" date="2019-05" db="EMBL/GenBank/DDBJ databases">
        <authorList>
            <person name="Chen C."/>
        </authorList>
    </citation>
    <scope>NUCLEOTIDE SEQUENCE [LARGE SCALE GENOMIC DNA]</scope>
    <source>
        <strain evidence="3 4">HB172198</strain>
    </source>
</reference>
<name>A0A4P8XH23_9BACL</name>
<feature type="coiled-coil region" evidence="1">
    <location>
        <begin position="62"/>
        <end position="89"/>
    </location>
</feature>
<sequence length="260" mass="30351">MENLYIHTAQLYDADPREVFSADIPFYLDRAKRLGGRVLELACGTGRITIPLAREGVEIWGLDYSKSMLEVLEKKLQKLSTESRQHLHTVYGDMTDFSLSEKFKLIFIPFRSFQSLETDEQALQCLSAVHNHLEEDGQFIINVFKPIKKLGAWWVDPAENLDYESVLESGEHVTRHSIRKRVDTERRLLFTDFIYRLDQDGELVQEFHDSIRLRYFYGDDIRRLITSSGFTIDEEYGWYDGNSVQDGREFIFVCRKSTGI</sequence>
<gene>
    <name evidence="3" type="ORF">E6C60_1084</name>
</gene>
<keyword evidence="1" id="KW-0175">Coiled coil</keyword>
<dbReference type="KEGG" id="palo:E6C60_1084"/>
<evidence type="ECO:0000256" key="1">
    <source>
        <dbReference type="SAM" id="Coils"/>
    </source>
</evidence>
<dbReference type="InterPro" id="IPR041698">
    <property type="entry name" value="Methyltransf_25"/>
</dbReference>
<dbReference type="SUPFAM" id="SSF53335">
    <property type="entry name" value="S-adenosyl-L-methionine-dependent methyltransferases"/>
    <property type="match status" value="1"/>
</dbReference>
<dbReference type="PANTHER" id="PTHR43591">
    <property type="entry name" value="METHYLTRANSFERASE"/>
    <property type="match status" value="1"/>
</dbReference>
<proteinExistence type="predicted"/>
<dbReference type="Pfam" id="PF13649">
    <property type="entry name" value="Methyltransf_25"/>
    <property type="match status" value="1"/>
</dbReference>
<dbReference type="GO" id="GO:0032259">
    <property type="term" value="P:methylation"/>
    <property type="evidence" value="ECO:0007669"/>
    <property type="project" value="UniProtKB-KW"/>
</dbReference>
<evidence type="ECO:0000313" key="4">
    <source>
        <dbReference type="Proteomes" id="UP000300879"/>
    </source>
</evidence>
<dbReference type="OrthoDB" id="9804312at2"/>
<keyword evidence="3" id="KW-0489">Methyltransferase</keyword>
<dbReference type="PANTHER" id="PTHR43591:SF110">
    <property type="entry name" value="RHODANESE DOMAIN-CONTAINING PROTEIN"/>
    <property type="match status" value="1"/>
</dbReference>
<dbReference type="Proteomes" id="UP000300879">
    <property type="component" value="Chromosome"/>
</dbReference>
<dbReference type="AlphaFoldDB" id="A0A4P8XH23"/>
<dbReference type="Gene3D" id="2.20.130.10">
    <property type="entry name" value="CAC2371-like domains"/>
    <property type="match status" value="1"/>
</dbReference>
<keyword evidence="3" id="KW-0808">Transferase</keyword>
<dbReference type="Gene3D" id="3.40.50.150">
    <property type="entry name" value="Vaccinia Virus protein VP39"/>
    <property type="match status" value="1"/>
</dbReference>
<feature type="domain" description="Methyltransferase" evidence="2">
    <location>
        <begin position="38"/>
        <end position="137"/>
    </location>
</feature>
<dbReference type="RefSeq" id="WP_138224864.1">
    <property type="nucleotide sequence ID" value="NZ_CP040396.1"/>
</dbReference>
<organism evidence="3 4">
    <name type="scientific">Paenibacillus algicola</name>
    <dbReference type="NCBI Taxonomy" id="2565926"/>
    <lineage>
        <taxon>Bacteria</taxon>
        <taxon>Bacillati</taxon>
        <taxon>Bacillota</taxon>
        <taxon>Bacilli</taxon>
        <taxon>Bacillales</taxon>
        <taxon>Paenibacillaceae</taxon>
        <taxon>Paenibacillus</taxon>
    </lineage>
</organism>
<dbReference type="InterPro" id="IPR029063">
    <property type="entry name" value="SAM-dependent_MTases_sf"/>
</dbReference>
<evidence type="ECO:0000259" key="2">
    <source>
        <dbReference type="Pfam" id="PF13649"/>
    </source>
</evidence>
<protein>
    <submittedName>
        <fullName evidence="3">Methyltransferase type 12</fullName>
    </submittedName>
</protein>
<keyword evidence="4" id="KW-1185">Reference proteome</keyword>
<evidence type="ECO:0000313" key="3">
    <source>
        <dbReference type="EMBL" id="QCT01802.1"/>
    </source>
</evidence>